<dbReference type="GO" id="GO:0016020">
    <property type="term" value="C:membrane"/>
    <property type="evidence" value="ECO:0007669"/>
    <property type="project" value="InterPro"/>
</dbReference>
<dbReference type="GO" id="GO:0016740">
    <property type="term" value="F:transferase activity"/>
    <property type="evidence" value="ECO:0007669"/>
    <property type="project" value="UniProtKB-KW"/>
</dbReference>
<evidence type="ECO:0000256" key="1">
    <source>
        <dbReference type="ARBA" id="ARBA00022679"/>
    </source>
</evidence>
<dbReference type="STRING" id="1074467.JP39_10805"/>
<protein>
    <submittedName>
        <fullName evidence="3">PTS fructose transporter subunit IIA</fullName>
    </submittedName>
</protein>
<dbReference type="InterPro" id="IPR004701">
    <property type="entry name" value="PTS_EIIA_man-typ"/>
</dbReference>
<proteinExistence type="predicted"/>
<dbReference type="PANTHER" id="PTHR33799:SF1">
    <property type="entry name" value="PTS SYSTEM MANNOSE-SPECIFIC EIIAB COMPONENT-RELATED"/>
    <property type="match status" value="1"/>
</dbReference>
<gene>
    <name evidence="3" type="ORF">JP39_10805</name>
</gene>
<keyword evidence="4" id="KW-1185">Reference proteome</keyword>
<dbReference type="RefSeq" id="WP_041500217.1">
    <property type="nucleotide sequence ID" value="NZ_BJDV01000003.1"/>
</dbReference>
<dbReference type="KEGG" id="lhi:JP39_10805"/>
<dbReference type="OrthoDB" id="6623712at2"/>
<reference evidence="3 4" key="1">
    <citation type="submission" date="2015-08" db="EMBL/GenBank/DDBJ databases">
        <title>Genomic sequence of Lactobacillus heilongjiangensis DSM 28069, isolated from Chinese traditional pickle.</title>
        <authorList>
            <person name="Jiang X."/>
            <person name="Zheng B."/>
            <person name="Cheng H."/>
        </authorList>
    </citation>
    <scope>NUCLEOTIDE SEQUENCE [LARGE SCALE GENOMIC DNA]</scope>
    <source>
        <strain evidence="3 4">DSM 28069</strain>
    </source>
</reference>
<dbReference type="PROSITE" id="PS51096">
    <property type="entry name" value="PTS_EIIA_TYPE_4"/>
    <property type="match status" value="1"/>
</dbReference>
<keyword evidence="1" id="KW-0808">Transferase</keyword>
<dbReference type="InterPro" id="IPR051471">
    <property type="entry name" value="Bacterial_PTS_sugar_comp"/>
</dbReference>
<dbReference type="Gene3D" id="3.40.50.510">
    <property type="entry name" value="Phosphotransferase system, mannose-type IIA component"/>
    <property type="match status" value="1"/>
</dbReference>
<name>A0A0K2LET0_9LACO</name>
<dbReference type="EMBL" id="CP012559">
    <property type="protein sequence ID" value="ALB29802.1"/>
    <property type="molecule type" value="Genomic_DNA"/>
</dbReference>
<dbReference type="PANTHER" id="PTHR33799">
    <property type="entry name" value="PTS PERMEASE-RELATED-RELATED"/>
    <property type="match status" value="1"/>
</dbReference>
<dbReference type="AlphaFoldDB" id="A0A0K2LET0"/>
<dbReference type="GO" id="GO:0009401">
    <property type="term" value="P:phosphoenolpyruvate-dependent sugar phosphotransferase system"/>
    <property type="evidence" value="ECO:0007669"/>
    <property type="project" value="InterPro"/>
</dbReference>
<evidence type="ECO:0000259" key="2">
    <source>
        <dbReference type="PROSITE" id="PS51096"/>
    </source>
</evidence>
<evidence type="ECO:0000313" key="3">
    <source>
        <dbReference type="EMBL" id="ALB29802.1"/>
    </source>
</evidence>
<sequence length="145" mass="15574">MKYLLLVSHGDFSKGLRQTLSMFAGDPVKSVIAVGLKKDEAASTLEKRFEDTVSNLPDDSEFVILADVIGGSPLTTVCNVLNNHGKLQGSLVMGGMNFPMALTATMSKDSLSNEDLQKKIISEATDAIKVFDTTQSSDDLSDDDI</sequence>
<accession>A0A0K2LET0</accession>
<organism evidence="3 4">
    <name type="scientific">Companilactobacillus heilongjiangensis</name>
    <dbReference type="NCBI Taxonomy" id="1074467"/>
    <lineage>
        <taxon>Bacteria</taxon>
        <taxon>Bacillati</taxon>
        <taxon>Bacillota</taxon>
        <taxon>Bacilli</taxon>
        <taxon>Lactobacillales</taxon>
        <taxon>Lactobacillaceae</taxon>
        <taxon>Companilactobacillus</taxon>
    </lineage>
</organism>
<dbReference type="Pfam" id="PF03610">
    <property type="entry name" value="EIIA-man"/>
    <property type="match status" value="1"/>
</dbReference>
<feature type="domain" description="PTS EIIA type-4" evidence="2">
    <location>
        <begin position="1"/>
        <end position="128"/>
    </location>
</feature>
<dbReference type="InterPro" id="IPR036662">
    <property type="entry name" value="PTS_EIIA_man-typ_sf"/>
</dbReference>
<dbReference type="SUPFAM" id="SSF53062">
    <property type="entry name" value="PTS system fructose IIA component-like"/>
    <property type="match status" value="1"/>
</dbReference>
<dbReference type="Proteomes" id="UP000061546">
    <property type="component" value="Chromosome"/>
</dbReference>
<evidence type="ECO:0000313" key="4">
    <source>
        <dbReference type="Proteomes" id="UP000061546"/>
    </source>
</evidence>